<evidence type="ECO:0000259" key="6">
    <source>
        <dbReference type="PROSITE" id="PS50983"/>
    </source>
</evidence>
<keyword evidence="4" id="KW-0406">Ion transport</keyword>
<dbReference type="InterPro" id="IPR002491">
    <property type="entry name" value="ABC_transptr_periplasmic_BD"/>
</dbReference>
<evidence type="ECO:0000256" key="5">
    <source>
        <dbReference type="ARBA" id="ARBA00022729"/>
    </source>
</evidence>
<keyword evidence="5" id="KW-0732">Signal</keyword>
<proteinExistence type="inferred from homology"/>
<dbReference type="Pfam" id="PF01497">
    <property type="entry name" value="Peripla_BP_2"/>
    <property type="match status" value="1"/>
</dbReference>
<comment type="caution">
    <text evidence="7">The sequence shown here is derived from an EMBL/GenBank/DDBJ whole genome shotgun (WGS) entry which is preliminary data.</text>
</comment>
<dbReference type="AlphaFoldDB" id="A0A1X1EW77"/>
<evidence type="ECO:0000313" key="7">
    <source>
        <dbReference type="EMBL" id="ORM94252.1"/>
    </source>
</evidence>
<dbReference type="SUPFAM" id="SSF53807">
    <property type="entry name" value="Helical backbone' metal receptor"/>
    <property type="match status" value="1"/>
</dbReference>
<dbReference type="PANTHER" id="PTHR30532:SF1">
    <property type="entry name" value="IRON(3+)-HYDROXAMATE-BINDING PROTEIN FHUD"/>
    <property type="match status" value="1"/>
</dbReference>
<dbReference type="Proteomes" id="UP000193749">
    <property type="component" value="Unassembled WGS sequence"/>
</dbReference>
<accession>A0A1X1EW77</accession>
<evidence type="ECO:0000256" key="3">
    <source>
        <dbReference type="ARBA" id="ARBA00022448"/>
    </source>
</evidence>
<dbReference type="STRING" id="55209.HA50_13170"/>
<keyword evidence="8" id="KW-1185">Reference proteome</keyword>
<organism evidence="7 8">
    <name type="scientific">Pantoea cypripedii</name>
    <name type="common">Pectobacterium cypripedii</name>
    <name type="synonym">Erwinia cypripedii</name>
    <dbReference type="NCBI Taxonomy" id="55209"/>
    <lineage>
        <taxon>Bacteria</taxon>
        <taxon>Pseudomonadati</taxon>
        <taxon>Pseudomonadota</taxon>
        <taxon>Gammaproteobacteria</taxon>
        <taxon>Enterobacterales</taxon>
        <taxon>Erwiniaceae</taxon>
        <taxon>Pantoea</taxon>
    </lineage>
</organism>
<reference evidence="7 8" key="1">
    <citation type="journal article" date="2017" name="Antonie Van Leeuwenhoek">
        <title>Phylogenomic resolution of the bacterial genus Pantoea and its relationship with Erwinia and Tatumella.</title>
        <authorList>
            <person name="Palmer M."/>
            <person name="Steenkamp E.T."/>
            <person name="Coetzee M.P."/>
            <person name="Chan W.Y."/>
            <person name="van Zyl E."/>
            <person name="De Maayer P."/>
            <person name="Coutinho T.A."/>
            <person name="Blom J."/>
            <person name="Smits T.H."/>
            <person name="Duffy B."/>
            <person name="Venter S.N."/>
        </authorList>
    </citation>
    <scope>NUCLEOTIDE SEQUENCE [LARGE SCALE GENOMIC DNA]</scope>
    <source>
        <strain evidence="7 8">LMG 2657</strain>
    </source>
</reference>
<protein>
    <submittedName>
        <fullName evidence="7">ABC transporter substrate-binding protein</fullName>
    </submittedName>
</protein>
<gene>
    <name evidence="7" type="ORF">HA50_13170</name>
</gene>
<dbReference type="PROSITE" id="PS50983">
    <property type="entry name" value="FE_B12_PBP"/>
    <property type="match status" value="1"/>
</dbReference>
<dbReference type="RefSeq" id="WP_084876085.1">
    <property type="nucleotide sequence ID" value="NZ_JAGGMY010000001.1"/>
</dbReference>
<dbReference type="GO" id="GO:0030288">
    <property type="term" value="C:outer membrane-bounded periplasmic space"/>
    <property type="evidence" value="ECO:0007669"/>
    <property type="project" value="TreeGrafter"/>
</dbReference>
<evidence type="ECO:0000313" key="8">
    <source>
        <dbReference type="Proteomes" id="UP000193749"/>
    </source>
</evidence>
<comment type="subcellular location">
    <subcellularLocation>
        <location evidence="1">Cell envelope</location>
    </subcellularLocation>
</comment>
<keyword evidence="4" id="KW-0408">Iron</keyword>
<comment type="similarity">
    <text evidence="2">Belongs to the bacterial solute-binding protein 8 family.</text>
</comment>
<dbReference type="Gene3D" id="3.40.50.1980">
    <property type="entry name" value="Nitrogenase molybdenum iron protein domain"/>
    <property type="match status" value="2"/>
</dbReference>
<dbReference type="CDD" id="cd01146">
    <property type="entry name" value="FhuD"/>
    <property type="match status" value="1"/>
</dbReference>
<dbReference type="PRINTS" id="PR01715">
    <property type="entry name" value="FERRIBNDNGPP"/>
</dbReference>
<dbReference type="PANTHER" id="PTHR30532">
    <property type="entry name" value="IRON III DICITRATE-BINDING PERIPLASMIC PROTEIN"/>
    <property type="match status" value="1"/>
</dbReference>
<evidence type="ECO:0000256" key="4">
    <source>
        <dbReference type="ARBA" id="ARBA00022496"/>
    </source>
</evidence>
<name>A0A1X1EW77_PANCY</name>
<evidence type="ECO:0000256" key="1">
    <source>
        <dbReference type="ARBA" id="ARBA00004196"/>
    </source>
</evidence>
<dbReference type="GO" id="GO:1901678">
    <property type="term" value="P:iron coordination entity transport"/>
    <property type="evidence" value="ECO:0007669"/>
    <property type="project" value="UniProtKB-ARBA"/>
</dbReference>
<keyword evidence="4" id="KW-0410">Iron transport</keyword>
<dbReference type="EMBL" id="MLJI01000001">
    <property type="protein sequence ID" value="ORM94252.1"/>
    <property type="molecule type" value="Genomic_DNA"/>
</dbReference>
<sequence length="290" mass="31847">MRRRTFLQWFALLSLVGSTRYVSASSLPAPRLVVLDWGLVETLLAIGVIPAGVAEIEGYHDNVVEPRVPSQVADVGLRLAPNLEWLQQLAPDYILINSSQESQREILERIAPVRAFTIYSDTGTPWQHAIEATRQLGELCHRKDAATHLISGAAETLRRAASGHATDLTVFLIRFFDARHIGVYGQRSLFQDVLTAMKINNGWQRETDYWGISVAGLDSLAPATGAQILYFTPLPASMPHGLADNALWQALPAVQAGHSAPLPAFWGFGMLPSAMRFARQLSAALRDRSA</sequence>
<evidence type="ECO:0000256" key="2">
    <source>
        <dbReference type="ARBA" id="ARBA00008814"/>
    </source>
</evidence>
<keyword evidence="3" id="KW-0813">Transport</keyword>
<dbReference type="InterPro" id="IPR051313">
    <property type="entry name" value="Bact_iron-sidero_bind"/>
</dbReference>
<feature type="domain" description="Fe/B12 periplasmic-binding" evidence="6">
    <location>
        <begin position="31"/>
        <end position="289"/>
    </location>
</feature>
<dbReference type="OrthoDB" id="9793175at2"/>